<sequence>MSVGVLAHLFGSLPYRELAAKIGNAGFTHIQLALWKAVSDADFTKPGRLSPGLVMAMAEEFRKHGVTVSVLGCYLHFFHHDPVVLRENKERFKELIRYARLFGAPMVAAETGTHPDRKYNELDRIILRETVLELAEEAEKWGVFIGLEAANGHLVGTAQELNELLMQVPSSHIGVVLDPGNLLHEGNIGRQDEVIREAFDLLGTRIIACHAKDRKLTEEGRVITVSPGLGDMNYPLYMSLLQQYKPEVHIIMEHAGEQEMAACKTFVEDTRTEAAKLSVAAETSGSTERT</sequence>
<dbReference type="PANTHER" id="PTHR12110:SF21">
    <property type="entry name" value="XYLOSE ISOMERASE-LIKE TIM BARREL DOMAIN-CONTAINING PROTEIN"/>
    <property type="match status" value="1"/>
</dbReference>
<organism evidence="2 3">
    <name type="scientific">Paenibacillus enshidis</name>
    <dbReference type="NCBI Taxonomy" id="1458439"/>
    <lineage>
        <taxon>Bacteria</taxon>
        <taxon>Bacillati</taxon>
        <taxon>Bacillota</taxon>
        <taxon>Bacilli</taxon>
        <taxon>Bacillales</taxon>
        <taxon>Paenibacillaceae</taxon>
        <taxon>Paenibacillus</taxon>
    </lineage>
</organism>
<evidence type="ECO:0000313" key="3">
    <source>
        <dbReference type="Proteomes" id="UP001580346"/>
    </source>
</evidence>
<dbReference type="Proteomes" id="UP001580346">
    <property type="component" value="Unassembled WGS sequence"/>
</dbReference>
<evidence type="ECO:0000259" key="1">
    <source>
        <dbReference type="Pfam" id="PF01261"/>
    </source>
</evidence>
<protein>
    <submittedName>
        <fullName evidence="2">Sugar phosphate isomerase/epimerase family protein</fullName>
    </submittedName>
</protein>
<dbReference type="InterPro" id="IPR036237">
    <property type="entry name" value="Xyl_isomerase-like_sf"/>
</dbReference>
<proteinExistence type="predicted"/>
<dbReference type="EMBL" id="JBHHMI010000002">
    <property type="protein sequence ID" value="MFB5265906.1"/>
    <property type="molecule type" value="Genomic_DNA"/>
</dbReference>
<name>A0ABV5ANY8_9BACL</name>
<dbReference type="SUPFAM" id="SSF51658">
    <property type="entry name" value="Xylose isomerase-like"/>
    <property type="match status" value="1"/>
</dbReference>
<dbReference type="InterPro" id="IPR013022">
    <property type="entry name" value="Xyl_isomerase-like_TIM-brl"/>
</dbReference>
<keyword evidence="2" id="KW-0413">Isomerase</keyword>
<accession>A0ABV5ANY8</accession>
<feature type="domain" description="Xylose isomerase-like TIM barrel" evidence="1">
    <location>
        <begin position="24"/>
        <end position="257"/>
    </location>
</feature>
<dbReference type="PANTHER" id="PTHR12110">
    <property type="entry name" value="HYDROXYPYRUVATE ISOMERASE"/>
    <property type="match status" value="1"/>
</dbReference>
<gene>
    <name evidence="2" type="ORF">ACE41H_03780</name>
</gene>
<reference evidence="2 3" key="1">
    <citation type="submission" date="2024-09" db="EMBL/GenBank/DDBJ databases">
        <title>Paenibacillus zeirhizospherea sp. nov., isolated from surface of the maize (Zea mays) roots in a horticulture field, Hungary.</title>
        <authorList>
            <person name="Marton D."/>
            <person name="Farkas M."/>
            <person name="Bedics A."/>
            <person name="Toth E."/>
            <person name="Tancsics A."/>
            <person name="Boka K."/>
            <person name="Maroti G."/>
            <person name="Kriszt B."/>
            <person name="Cserhati M."/>
        </authorList>
    </citation>
    <scope>NUCLEOTIDE SEQUENCE [LARGE SCALE GENOMIC DNA]</scope>
    <source>
        <strain evidence="2 3">KCTC 33519</strain>
    </source>
</reference>
<dbReference type="Pfam" id="PF01261">
    <property type="entry name" value="AP_endonuc_2"/>
    <property type="match status" value="1"/>
</dbReference>
<dbReference type="Gene3D" id="3.20.20.150">
    <property type="entry name" value="Divalent-metal-dependent TIM barrel enzymes"/>
    <property type="match status" value="1"/>
</dbReference>
<evidence type="ECO:0000313" key="2">
    <source>
        <dbReference type="EMBL" id="MFB5265906.1"/>
    </source>
</evidence>
<dbReference type="GO" id="GO:0016853">
    <property type="term" value="F:isomerase activity"/>
    <property type="evidence" value="ECO:0007669"/>
    <property type="project" value="UniProtKB-KW"/>
</dbReference>
<dbReference type="InterPro" id="IPR050312">
    <property type="entry name" value="IolE/XylAMocC-like"/>
</dbReference>
<dbReference type="RefSeq" id="WP_375353458.1">
    <property type="nucleotide sequence ID" value="NZ_JBHHMI010000002.1"/>
</dbReference>
<comment type="caution">
    <text evidence="2">The sequence shown here is derived from an EMBL/GenBank/DDBJ whole genome shotgun (WGS) entry which is preliminary data.</text>
</comment>
<keyword evidence="3" id="KW-1185">Reference proteome</keyword>